<comment type="caution">
    <text evidence="2">The sequence shown here is derived from an EMBL/GenBank/DDBJ whole genome shotgun (WGS) entry which is preliminary data.</text>
</comment>
<keyword evidence="3" id="KW-1185">Reference proteome</keyword>
<sequence length="35" mass="3570">MCVQGRCGGAGKAKPGRPSPHPLHTAPPSPRHLGN</sequence>
<reference evidence="2" key="1">
    <citation type="submission" date="2023-03" db="EMBL/GenBank/DDBJ databases">
        <authorList>
            <person name="Steffen K."/>
            <person name="Cardenas P."/>
        </authorList>
    </citation>
    <scope>NUCLEOTIDE SEQUENCE</scope>
</reference>
<protein>
    <submittedName>
        <fullName evidence="2">Uncharacterized protein</fullName>
    </submittedName>
</protein>
<evidence type="ECO:0000313" key="3">
    <source>
        <dbReference type="Proteomes" id="UP001174909"/>
    </source>
</evidence>
<feature type="region of interest" description="Disordered" evidence="1">
    <location>
        <begin position="1"/>
        <end position="35"/>
    </location>
</feature>
<organism evidence="2 3">
    <name type="scientific">Geodia barretti</name>
    <name type="common">Barrett's horny sponge</name>
    <dbReference type="NCBI Taxonomy" id="519541"/>
    <lineage>
        <taxon>Eukaryota</taxon>
        <taxon>Metazoa</taxon>
        <taxon>Porifera</taxon>
        <taxon>Demospongiae</taxon>
        <taxon>Heteroscleromorpha</taxon>
        <taxon>Tetractinellida</taxon>
        <taxon>Astrophorina</taxon>
        <taxon>Geodiidae</taxon>
        <taxon>Geodia</taxon>
    </lineage>
</organism>
<dbReference type="EMBL" id="CASHTH010004175">
    <property type="protein sequence ID" value="CAI8054428.1"/>
    <property type="molecule type" value="Genomic_DNA"/>
</dbReference>
<feature type="compositionally biased region" description="Pro residues" evidence="1">
    <location>
        <begin position="17"/>
        <end position="35"/>
    </location>
</feature>
<gene>
    <name evidence="2" type="ORF">GBAR_LOCUS29698</name>
</gene>
<proteinExistence type="predicted"/>
<evidence type="ECO:0000313" key="2">
    <source>
        <dbReference type="EMBL" id="CAI8054428.1"/>
    </source>
</evidence>
<evidence type="ECO:0000256" key="1">
    <source>
        <dbReference type="SAM" id="MobiDB-lite"/>
    </source>
</evidence>
<feature type="compositionally biased region" description="Gly residues" evidence="1">
    <location>
        <begin position="1"/>
        <end position="11"/>
    </location>
</feature>
<accession>A0AA35XD73</accession>
<dbReference type="AlphaFoldDB" id="A0AA35XD73"/>
<name>A0AA35XD73_GEOBA</name>
<dbReference type="Proteomes" id="UP001174909">
    <property type="component" value="Unassembled WGS sequence"/>
</dbReference>